<dbReference type="PATRIC" id="fig|2162.9.peg.416"/>
<reference evidence="2" key="1">
    <citation type="submission" date="2014-08" db="EMBL/GenBank/DDBJ databases">
        <authorList>
            <person name="Wibberg D."/>
        </authorList>
    </citation>
    <scope>NUCLEOTIDE SEQUENCE</scope>
</reference>
<dbReference type="RefSeq" id="WP_048072062.1">
    <property type="nucleotide sequence ID" value="NZ_CALCVY010000076.1"/>
</dbReference>
<dbReference type="AlphaFoldDB" id="A0A090JTK1"/>
<name>A0A090JTK1_METFO</name>
<feature type="compositionally biased region" description="Basic and acidic residues" evidence="1">
    <location>
        <begin position="11"/>
        <end position="55"/>
    </location>
</feature>
<protein>
    <recommendedName>
        <fullName evidence="3">DUF2188 domain-containing protein</fullName>
    </recommendedName>
</protein>
<accession>A0A090JTK1</accession>
<dbReference type="EMBL" id="LN515531">
    <property type="protein sequence ID" value="CEA12761.1"/>
    <property type="molecule type" value="Genomic_DNA"/>
</dbReference>
<sequence length="79" mass="8928">MPGKKKAIHVVADKKGGWNTKKDNAKRASKHFDTKAEAGKAAKDQGQREKTEVITHKKNGRIQRRESYGNDPYPPKDKK</sequence>
<feature type="compositionally biased region" description="Basic and acidic residues" evidence="1">
    <location>
        <begin position="63"/>
        <end position="79"/>
    </location>
</feature>
<evidence type="ECO:0000313" key="2">
    <source>
        <dbReference type="EMBL" id="CEA12761.1"/>
    </source>
</evidence>
<evidence type="ECO:0008006" key="3">
    <source>
        <dbReference type="Google" id="ProtNLM"/>
    </source>
</evidence>
<feature type="region of interest" description="Disordered" evidence="1">
    <location>
        <begin position="1"/>
        <end position="79"/>
    </location>
</feature>
<evidence type="ECO:0000256" key="1">
    <source>
        <dbReference type="SAM" id="MobiDB-lite"/>
    </source>
</evidence>
<proteinExistence type="predicted"/>
<dbReference type="KEGG" id="mfi:DSM1535_0398"/>
<dbReference type="Pfam" id="PF09954">
    <property type="entry name" value="DUF2188"/>
    <property type="match status" value="1"/>
</dbReference>
<organism evidence="2">
    <name type="scientific">Methanobacterium formicicum</name>
    <dbReference type="NCBI Taxonomy" id="2162"/>
    <lineage>
        <taxon>Archaea</taxon>
        <taxon>Methanobacteriati</taxon>
        <taxon>Methanobacteriota</taxon>
        <taxon>Methanomada group</taxon>
        <taxon>Methanobacteria</taxon>
        <taxon>Methanobacteriales</taxon>
        <taxon>Methanobacteriaceae</taxon>
        <taxon>Methanobacterium</taxon>
    </lineage>
</organism>
<dbReference type="InterPro" id="IPR018691">
    <property type="entry name" value="DUF2188"/>
</dbReference>
<gene>
    <name evidence="2" type="ORF">DSM1535_0398</name>
</gene>